<dbReference type="GeneID" id="29472865"/>
<name>B0RJ97_CLASE</name>
<dbReference type="HOGENOM" id="CLU_1812365_0_0_11"/>
<dbReference type="RefSeq" id="WP_012300354.1">
    <property type="nucleotide sequence ID" value="NC_010408.1"/>
</dbReference>
<dbReference type="AlphaFoldDB" id="B0RJ97"/>
<evidence type="ECO:0000313" key="1">
    <source>
        <dbReference type="EMBL" id="CAQ03287.1"/>
    </source>
</evidence>
<reference evidence="1 2" key="1">
    <citation type="journal article" date="2008" name="J. Bacteriol.">
        <title>Genome of the actinomycete plant pathogen Clavibacter michiganensis subsp. sepedonicus suggests recent niche adaptation.</title>
        <authorList>
            <person name="Bentley S.D."/>
            <person name="Corton C."/>
            <person name="Brown S.E."/>
            <person name="Barron A."/>
            <person name="Clark L."/>
            <person name="Doggett J."/>
            <person name="Harris B."/>
            <person name="Ormond D."/>
            <person name="Quail M.A."/>
            <person name="May G."/>
            <person name="Francis D."/>
            <person name="Knudson D."/>
            <person name="Parkhill J."/>
            <person name="Ishimaru C.A."/>
        </authorList>
    </citation>
    <scope>NUCLEOTIDE SEQUENCE [LARGE SCALE GENOMIC DNA]</scope>
    <source>
        <strain evidence="2">ATCC 33113 / DSM 20744 / JCM 9667 / LMG 2889 / ICMP 2535 / C-1</strain>
    </source>
</reference>
<protein>
    <submittedName>
        <fullName evidence="1">Uncharacterized protein</fullName>
    </submittedName>
</protein>
<keyword evidence="1" id="KW-0614">Plasmid</keyword>
<sequence length="142" mass="15474">MTTDRLTELRDLITATAADIDTRRSQQRDLLPALRATPTPATALAEALGISRAAFYKNGYNAIQPLPGVVGDAGPEELLERLRKLTAERVELEATMTALLTERNALIEAALAAEDGPTWAEIRERAGISEPRISHLNRRTSA</sequence>
<dbReference type="EMBL" id="AM849036">
    <property type="protein sequence ID" value="CAQ03287.1"/>
    <property type="molecule type" value="Genomic_DNA"/>
</dbReference>
<keyword evidence="2" id="KW-1185">Reference proteome</keyword>
<geneLocation type="plasmid" evidence="1 2">
    <name>pCSL1</name>
</geneLocation>
<dbReference type="KEGG" id="cms:pCSL0044"/>
<organism evidence="1 2">
    <name type="scientific">Clavibacter sepedonicus</name>
    <name type="common">Clavibacter michiganensis subsp. sepedonicus</name>
    <dbReference type="NCBI Taxonomy" id="31964"/>
    <lineage>
        <taxon>Bacteria</taxon>
        <taxon>Bacillati</taxon>
        <taxon>Actinomycetota</taxon>
        <taxon>Actinomycetes</taxon>
        <taxon>Micrococcales</taxon>
        <taxon>Microbacteriaceae</taxon>
        <taxon>Clavibacter</taxon>
    </lineage>
</organism>
<proteinExistence type="predicted"/>
<evidence type="ECO:0000313" key="2">
    <source>
        <dbReference type="Proteomes" id="UP000001318"/>
    </source>
</evidence>
<gene>
    <name evidence="1" type="ordered locus">pCSL0044</name>
</gene>
<dbReference type="Proteomes" id="UP000001318">
    <property type="component" value="Plasmid pCSL1"/>
</dbReference>
<accession>B0RJ97</accession>